<evidence type="ECO:0000256" key="1">
    <source>
        <dbReference type="ARBA" id="ARBA00038414"/>
    </source>
</evidence>
<dbReference type="InterPro" id="IPR015942">
    <property type="entry name" value="Asp/Glu/hydantoin_racemase"/>
</dbReference>
<evidence type="ECO:0000313" key="3">
    <source>
        <dbReference type="Proteomes" id="UP000800094"/>
    </source>
</evidence>
<dbReference type="PANTHER" id="PTHR28047">
    <property type="entry name" value="PROTEIN DCG1"/>
    <property type="match status" value="1"/>
</dbReference>
<dbReference type="GO" id="GO:0047661">
    <property type="term" value="F:amino-acid racemase activity"/>
    <property type="evidence" value="ECO:0007669"/>
    <property type="project" value="InterPro"/>
</dbReference>
<gene>
    <name evidence="2" type="ORF">BU26DRAFT_529347</name>
</gene>
<dbReference type="AlphaFoldDB" id="A0A6A6IRC7"/>
<evidence type="ECO:0000313" key="2">
    <source>
        <dbReference type="EMBL" id="KAF2252140.1"/>
    </source>
</evidence>
<dbReference type="OrthoDB" id="412018at2759"/>
<reference evidence="2" key="1">
    <citation type="journal article" date="2020" name="Stud. Mycol.">
        <title>101 Dothideomycetes genomes: a test case for predicting lifestyles and emergence of pathogens.</title>
        <authorList>
            <person name="Haridas S."/>
            <person name="Albert R."/>
            <person name="Binder M."/>
            <person name="Bloem J."/>
            <person name="Labutti K."/>
            <person name="Salamov A."/>
            <person name="Andreopoulos B."/>
            <person name="Baker S."/>
            <person name="Barry K."/>
            <person name="Bills G."/>
            <person name="Bluhm B."/>
            <person name="Cannon C."/>
            <person name="Castanera R."/>
            <person name="Culley D."/>
            <person name="Daum C."/>
            <person name="Ezra D."/>
            <person name="Gonzalez J."/>
            <person name="Henrissat B."/>
            <person name="Kuo A."/>
            <person name="Liang C."/>
            <person name="Lipzen A."/>
            <person name="Lutzoni F."/>
            <person name="Magnuson J."/>
            <person name="Mondo S."/>
            <person name="Nolan M."/>
            <person name="Ohm R."/>
            <person name="Pangilinan J."/>
            <person name="Park H.-J."/>
            <person name="Ramirez L."/>
            <person name="Alfaro M."/>
            <person name="Sun H."/>
            <person name="Tritt A."/>
            <person name="Yoshinaga Y."/>
            <person name="Zwiers L.-H."/>
            <person name="Turgeon B."/>
            <person name="Goodwin S."/>
            <person name="Spatafora J."/>
            <person name="Crous P."/>
            <person name="Grigoriev I."/>
        </authorList>
    </citation>
    <scope>NUCLEOTIDE SEQUENCE</scope>
    <source>
        <strain evidence="2">CBS 122368</strain>
    </source>
</reference>
<keyword evidence="3" id="KW-1185">Reference proteome</keyword>
<accession>A0A6A6IRC7</accession>
<dbReference type="PANTHER" id="PTHR28047:SF5">
    <property type="entry name" value="PROTEIN DCG1"/>
    <property type="match status" value="1"/>
</dbReference>
<dbReference type="RefSeq" id="XP_033687144.1">
    <property type="nucleotide sequence ID" value="XM_033830890.1"/>
</dbReference>
<organism evidence="2 3">
    <name type="scientific">Trematosphaeria pertusa</name>
    <dbReference type="NCBI Taxonomy" id="390896"/>
    <lineage>
        <taxon>Eukaryota</taxon>
        <taxon>Fungi</taxon>
        <taxon>Dikarya</taxon>
        <taxon>Ascomycota</taxon>
        <taxon>Pezizomycotina</taxon>
        <taxon>Dothideomycetes</taxon>
        <taxon>Pleosporomycetidae</taxon>
        <taxon>Pleosporales</taxon>
        <taxon>Massarineae</taxon>
        <taxon>Trematosphaeriaceae</taxon>
        <taxon>Trematosphaeria</taxon>
    </lineage>
</organism>
<dbReference type="InterPro" id="IPR053714">
    <property type="entry name" value="Iso_Racemase_Enz_sf"/>
</dbReference>
<dbReference type="EMBL" id="ML987192">
    <property type="protein sequence ID" value="KAF2252140.1"/>
    <property type="molecule type" value="Genomic_DNA"/>
</dbReference>
<dbReference type="InterPro" id="IPR052186">
    <property type="entry name" value="Hydantoin_racemase-like"/>
</dbReference>
<dbReference type="GeneID" id="54584220"/>
<dbReference type="Gene3D" id="3.40.50.12500">
    <property type="match status" value="1"/>
</dbReference>
<dbReference type="Proteomes" id="UP000800094">
    <property type="component" value="Unassembled WGS sequence"/>
</dbReference>
<dbReference type="Pfam" id="PF01177">
    <property type="entry name" value="Asp_Glu_race"/>
    <property type="match status" value="1"/>
</dbReference>
<name>A0A6A6IRC7_9PLEO</name>
<protein>
    <submittedName>
        <fullName evidence="2">Hydantoin racemase-like protein</fullName>
    </submittedName>
</protein>
<proteinExistence type="inferred from homology"/>
<comment type="similarity">
    <text evidence="1">Belongs to the HyuE racemase family.</text>
</comment>
<sequence>MGEYRQGKNPRYSKMRSILIIQPNSTQSMTDALKPLVDTLQFKDTAHEYFTAPSGPKSINDEDDAVESVKHCLPGLQKILDRHDGYLVACYSKHPLVPILKSESVIRAGRTPVTGIFEASVSTSLQIIHPDEKFGIVSTGKVWENILSEAVVDFLGTGSEASKRFAGVETTGLNATDLHDAPPEEVRKRMMDAVKRLLKKGKVGAICLGCAGMAGMDKMVREACVEELGDAEGKRVRIVDGVIAGVAWLEGAVRSGF</sequence>